<reference evidence="3 4" key="1">
    <citation type="submission" date="2019-12" db="EMBL/GenBank/DDBJ databases">
        <authorList>
            <person name="Alioto T."/>
            <person name="Alioto T."/>
            <person name="Gomez Garrido J."/>
        </authorList>
    </citation>
    <scope>NUCLEOTIDE SEQUENCE [LARGE SCALE GENOMIC DNA]</scope>
</reference>
<dbReference type="Proteomes" id="UP000594638">
    <property type="component" value="Unassembled WGS sequence"/>
</dbReference>
<comment type="caution">
    <text evidence="3">The sequence shown here is derived from an EMBL/GenBank/DDBJ whole genome shotgun (WGS) entry which is preliminary data.</text>
</comment>
<feature type="chain" id="PRO_5035900335" evidence="2">
    <location>
        <begin position="17"/>
        <end position="107"/>
    </location>
</feature>
<dbReference type="OrthoDB" id="1913905at2759"/>
<organism evidence="3 4">
    <name type="scientific">Olea europaea subsp. europaea</name>
    <dbReference type="NCBI Taxonomy" id="158383"/>
    <lineage>
        <taxon>Eukaryota</taxon>
        <taxon>Viridiplantae</taxon>
        <taxon>Streptophyta</taxon>
        <taxon>Embryophyta</taxon>
        <taxon>Tracheophyta</taxon>
        <taxon>Spermatophyta</taxon>
        <taxon>Magnoliopsida</taxon>
        <taxon>eudicotyledons</taxon>
        <taxon>Gunneridae</taxon>
        <taxon>Pentapetalae</taxon>
        <taxon>asterids</taxon>
        <taxon>lamiids</taxon>
        <taxon>Lamiales</taxon>
        <taxon>Oleaceae</taxon>
        <taxon>Oleeae</taxon>
        <taxon>Olea</taxon>
    </lineage>
</organism>
<accession>A0A8S0REA5</accession>
<dbReference type="PANTHER" id="PTHR34198:SF1">
    <property type="entry name" value="OS01G0104300 PROTEIN"/>
    <property type="match status" value="1"/>
</dbReference>
<evidence type="ECO:0000313" key="3">
    <source>
        <dbReference type="EMBL" id="CAA2977004.1"/>
    </source>
</evidence>
<proteinExistence type="predicted"/>
<feature type="compositionally biased region" description="Polar residues" evidence="1">
    <location>
        <begin position="53"/>
        <end position="66"/>
    </location>
</feature>
<keyword evidence="2" id="KW-0732">Signal</keyword>
<protein>
    <submittedName>
        <fullName evidence="3">Uncharacterized protein</fullName>
    </submittedName>
</protein>
<evidence type="ECO:0000256" key="2">
    <source>
        <dbReference type="SAM" id="SignalP"/>
    </source>
</evidence>
<dbReference type="AlphaFoldDB" id="A0A8S0REA5"/>
<feature type="signal peptide" evidence="2">
    <location>
        <begin position="1"/>
        <end position="16"/>
    </location>
</feature>
<feature type="region of interest" description="Disordered" evidence="1">
    <location>
        <begin position="44"/>
        <end position="68"/>
    </location>
</feature>
<sequence>MAFGTLPFWLVAVARASINAHDQKPEAKKLHHLTIQVVADSNYLQSNDKKSNPDPTQSRSRFTPGSFNEEKTEQLLKITTNILSFHDMYHLAIVSRLAFDFTDRRTP</sequence>
<dbReference type="PANTHER" id="PTHR34198">
    <property type="entry name" value="OS01G0175100 PROTEIN"/>
    <property type="match status" value="1"/>
</dbReference>
<dbReference type="EMBL" id="CACTIH010002710">
    <property type="protein sequence ID" value="CAA2977004.1"/>
    <property type="molecule type" value="Genomic_DNA"/>
</dbReference>
<name>A0A8S0REA5_OLEEU</name>
<keyword evidence="4" id="KW-1185">Reference proteome</keyword>
<evidence type="ECO:0000256" key="1">
    <source>
        <dbReference type="SAM" id="MobiDB-lite"/>
    </source>
</evidence>
<feature type="non-terminal residue" evidence="3">
    <location>
        <position position="107"/>
    </location>
</feature>
<evidence type="ECO:0000313" key="4">
    <source>
        <dbReference type="Proteomes" id="UP000594638"/>
    </source>
</evidence>
<gene>
    <name evidence="3" type="ORF">OLEA9_A010795</name>
</gene>